<dbReference type="CDD" id="cd09276">
    <property type="entry name" value="Rnase_HI_RT_non_LTR"/>
    <property type="match status" value="1"/>
</dbReference>
<dbReference type="InterPro" id="IPR002156">
    <property type="entry name" value="RNaseH_domain"/>
</dbReference>
<proteinExistence type="predicted"/>
<comment type="caution">
    <text evidence="2">The sequence shown here is derived from an EMBL/GenBank/DDBJ whole genome shotgun (WGS) entry which is preliminary data.</text>
</comment>
<dbReference type="GO" id="GO:0004523">
    <property type="term" value="F:RNA-DNA hybrid ribonuclease activity"/>
    <property type="evidence" value="ECO:0007669"/>
    <property type="project" value="InterPro"/>
</dbReference>
<dbReference type="EMBL" id="NIDN02000049">
    <property type="protein sequence ID" value="RLL98594.1"/>
    <property type="molecule type" value="Genomic_DNA"/>
</dbReference>
<dbReference type="SUPFAM" id="SSF53098">
    <property type="entry name" value="Ribonuclease H-like"/>
    <property type="match status" value="1"/>
</dbReference>
<accession>A0A229XL11</accession>
<organism evidence="2 3">
    <name type="scientific">Aspergillus turcosus</name>
    <dbReference type="NCBI Taxonomy" id="1245748"/>
    <lineage>
        <taxon>Eukaryota</taxon>
        <taxon>Fungi</taxon>
        <taxon>Dikarya</taxon>
        <taxon>Ascomycota</taxon>
        <taxon>Pezizomycotina</taxon>
        <taxon>Eurotiomycetes</taxon>
        <taxon>Eurotiomycetidae</taxon>
        <taxon>Eurotiales</taxon>
        <taxon>Aspergillaceae</taxon>
        <taxon>Aspergillus</taxon>
        <taxon>Aspergillus subgen. Fumigati</taxon>
    </lineage>
</organism>
<dbReference type="PROSITE" id="PS50879">
    <property type="entry name" value="RNASE_H_1"/>
    <property type="match status" value="1"/>
</dbReference>
<evidence type="ECO:0000313" key="3">
    <source>
        <dbReference type="Proteomes" id="UP000215289"/>
    </source>
</evidence>
<dbReference type="Proteomes" id="UP000215289">
    <property type="component" value="Unassembled WGS sequence"/>
</dbReference>
<dbReference type="STRING" id="1245748.A0A229XL11"/>
<keyword evidence="3" id="KW-1185">Reference proteome</keyword>
<evidence type="ECO:0000259" key="1">
    <source>
        <dbReference type="PROSITE" id="PS50879"/>
    </source>
</evidence>
<dbReference type="GO" id="GO:0003676">
    <property type="term" value="F:nucleic acid binding"/>
    <property type="evidence" value="ECO:0007669"/>
    <property type="project" value="InterPro"/>
</dbReference>
<dbReference type="AlphaFoldDB" id="A0A229XL11"/>
<dbReference type="InterPro" id="IPR036397">
    <property type="entry name" value="RNaseH_sf"/>
</dbReference>
<dbReference type="Gene3D" id="3.30.420.10">
    <property type="entry name" value="Ribonuclease H-like superfamily/Ribonuclease H"/>
    <property type="match status" value="1"/>
</dbReference>
<gene>
    <name evidence="2" type="ORF">CFD26_104856</name>
</gene>
<name>A0A229XL11_9EURO</name>
<dbReference type="Pfam" id="PF00075">
    <property type="entry name" value="RNase_H"/>
    <property type="match status" value="1"/>
</dbReference>
<dbReference type="InterPro" id="IPR012337">
    <property type="entry name" value="RNaseH-like_sf"/>
</dbReference>
<protein>
    <recommendedName>
        <fullName evidence="1">RNase H type-1 domain-containing protein</fullName>
    </recommendedName>
</protein>
<reference evidence="2 3" key="1">
    <citation type="submission" date="2018-08" db="EMBL/GenBank/DDBJ databases">
        <title>Draft genome sequences of two Aspergillus turcosus clinical strains isolated from bronchoalveolar lavage fluid: one azole-susceptible and the other azole-resistant.</title>
        <authorList>
            <person name="Parent-Michaud M."/>
            <person name="Dufresne P.J."/>
            <person name="Fournier E."/>
            <person name="Martineau C."/>
            <person name="Moreira S."/>
            <person name="Perkins V."/>
            <person name="De Repentigny L."/>
            <person name="Dufresne S.F."/>
        </authorList>
    </citation>
    <scope>NUCLEOTIDE SEQUENCE [LARGE SCALE GENOMIC DNA]</scope>
    <source>
        <strain evidence="2">HMR AF 1038</strain>
    </source>
</reference>
<evidence type="ECO:0000313" key="2">
    <source>
        <dbReference type="EMBL" id="RLL98594.1"/>
    </source>
</evidence>
<sequence length="279" mass="31504">MESVAQYLTRIVRQTEQVQALARSATVTLASPQSDEPNRVTVEQESFPPAQYENYLRDGEGLQLYVPLYRSFRGDIVIQERGYARAYALLASELQPAPEFQDSCVFWVDSSFARSHPKTSADPTKRASAAAAVVYKRWPNKKEWNFKAFGLARVRSSNLAELFAIKAALEMAAEFAQKDNRWRKMTIFTDCQAALTEISRFPYATNIAENIVSSFIKAALLLYKLGVRLEVRWVPGHKRVPGNVRADSLAKRARKSVAMLPLDSMFDSMFEQEALVPLP</sequence>
<dbReference type="OrthoDB" id="3548481at2759"/>
<feature type="domain" description="RNase H type-1" evidence="1">
    <location>
        <begin position="100"/>
        <end position="255"/>
    </location>
</feature>